<proteinExistence type="predicted"/>
<sequence length="81" mass="9458">MFLRVRSDSIETYLIHFVQHFITLVRKRTNLKISFFRILGTFQPFPEILFDTIPRTSKVSPCVRIPKIKTTSGNSIKQSES</sequence>
<comment type="caution">
    <text evidence="1">The sequence shown here is derived from an EMBL/GenBank/DDBJ whole genome shotgun (WGS) entry which is preliminary data.</text>
</comment>
<evidence type="ECO:0000313" key="1">
    <source>
        <dbReference type="EMBL" id="PJZ93386.1"/>
    </source>
</evidence>
<accession>A0A2N0BA60</accession>
<name>A0A2N0BA60_9LEPT</name>
<gene>
    <name evidence="1" type="ORF">CH379_08120</name>
</gene>
<protein>
    <submittedName>
        <fullName evidence="1">Uncharacterized protein</fullName>
    </submittedName>
</protein>
<reference evidence="1" key="1">
    <citation type="submission" date="2017-07" db="EMBL/GenBank/DDBJ databases">
        <title>Leptospira spp. isolated from tropical soils.</title>
        <authorList>
            <person name="Thibeaux R."/>
            <person name="Iraola G."/>
            <person name="Ferres I."/>
            <person name="Bierque E."/>
            <person name="Girault D."/>
            <person name="Soupe-Gilbert M.-E."/>
            <person name="Picardeau M."/>
            <person name="Goarant C."/>
        </authorList>
    </citation>
    <scope>NUCLEOTIDE SEQUENCE [LARGE SCALE GENOMIC DNA]</scope>
    <source>
        <strain evidence="1">ATI7-C-A5</strain>
    </source>
</reference>
<organism evidence="1">
    <name type="scientific">Leptospira ellisii</name>
    <dbReference type="NCBI Taxonomy" id="2023197"/>
    <lineage>
        <taxon>Bacteria</taxon>
        <taxon>Pseudomonadati</taxon>
        <taxon>Spirochaetota</taxon>
        <taxon>Spirochaetia</taxon>
        <taxon>Leptospirales</taxon>
        <taxon>Leptospiraceae</taxon>
        <taxon>Leptospira</taxon>
    </lineage>
</organism>
<dbReference type="EMBL" id="NPEF01000065">
    <property type="protein sequence ID" value="PJZ93386.1"/>
    <property type="molecule type" value="Genomic_DNA"/>
</dbReference>
<dbReference type="AlphaFoldDB" id="A0A2N0BA60"/>